<comment type="caution">
    <text evidence="1">The sequence shown here is derived from an EMBL/GenBank/DDBJ whole genome shotgun (WGS) entry which is preliminary data.</text>
</comment>
<sequence length="66" mass="7453">MYYIKKKKKKSSKSKNLKKFSFKKKGDIGRVCRGSTSYVSSLLGSVSSELFVFEESVSGFIIFQAN</sequence>
<proteinExistence type="predicted"/>
<dbReference type="AlphaFoldDB" id="A0A3M7Q8A4"/>
<dbReference type="EMBL" id="REGN01007124">
    <property type="protein sequence ID" value="RNA07211.1"/>
    <property type="molecule type" value="Genomic_DNA"/>
</dbReference>
<evidence type="ECO:0000313" key="1">
    <source>
        <dbReference type="EMBL" id="RNA07211.1"/>
    </source>
</evidence>
<gene>
    <name evidence="1" type="ORF">BpHYR1_051295</name>
</gene>
<accession>A0A3M7Q8A4</accession>
<evidence type="ECO:0000313" key="2">
    <source>
        <dbReference type="Proteomes" id="UP000276133"/>
    </source>
</evidence>
<reference evidence="1 2" key="1">
    <citation type="journal article" date="2018" name="Sci. Rep.">
        <title>Genomic signatures of local adaptation to the degree of environmental predictability in rotifers.</title>
        <authorList>
            <person name="Franch-Gras L."/>
            <person name="Hahn C."/>
            <person name="Garcia-Roger E.M."/>
            <person name="Carmona M.J."/>
            <person name="Serra M."/>
            <person name="Gomez A."/>
        </authorList>
    </citation>
    <scope>NUCLEOTIDE SEQUENCE [LARGE SCALE GENOMIC DNA]</scope>
    <source>
        <strain evidence="1">HYR1</strain>
    </source>
</reference>
<organism evidence="1 2">
    <name type="scientific">Brachionus plicatilis</name>
    <name type="common">Marine rotifer</name>
    <name type="synonym">Brachionus muelleri</name>
    <dbReference type="NCBI Taxonomy" id="10195"/>
    <lineage>
        <taxon>Eukaryota</taxon>
        <taxon>Metazoa</taxon>
        <taxon>Spiralia</taxon>
        <taxon>Gnathifera</taxon>
        <taxon>Rotifera</taxon>
        <taxon>Eurotatoria</taxon>
        <taxon>Monogononta</taxon>
        <taxon>Pseudotrocha</taxon>
        <taxon>Ploima</taxon>
        <taxon>Brachionidae</taxon>
        <taxon>Brachionus</taxon>
    </lineage>
</organism>
<protein>
    <submittedName>
        <fullName evidence="1">Uncharacterized protein</fullName>
    </submittedName>
</protein>
<dbReference type="Proteomes" id="UP000276133">
    <property type="component" value="Unassembled WGS sequence"/>
</dbReference>
<keyword evidence="2" id="KW-1185">Reference proteome</keyword>
<name>A0A3M7Q8A4_BRAPC</name>